<dbReference type="KEGG" id="pasa:BAOM_2673"/>
<dbReference type="Pfam" id="PF14595">
    <property type="entry name" value="Thioredoxin_9"/>
    <property type="match status" value="1"/>
</dbReference>
<dbReference type="Gene3D" id="3.40.30.10">
    <property type="entry name" value="Glutaredoxin"/>
    <property type="match status" value="1"/>
</dbReference>
<name>A0A3Q9RN21_9BACI</name>
<reference evidence="1 2" key="1">
    <citation type="submission" date="2018-01" db="EMBL/GenBank/DDBJ databases">
        <title>Bacillus asahii Genome sequencing and assembly.</title>
        <authorList>
            <person name="Jiang H."/>
            <person name="Feng Y."/>
            <person name="Zhao F."/>
            <person name="Lin X."/>
        </authorList>
    </citation>
    <scope>NUCLEOTIDE SEQUENCE [LARGE SCALE GENOMIC DNA]</scope>
    <source>
        <strain evidence="1 2">OM18</strain>
    </source>
</reference>
<dbReference type="RefSeq" id="WP_127760530.1">
    <property type="nucleotide sequence ID" value="NZ_CP026095.1"/>
</dbReference>
<proteinExistence type="predicted"/>
<dbReference type="OrthoDB" id="6120799at2"/>
<evidence type="ECO:0000313" key="2">
    <source>
        <dbReference type="Proteomes" id="UP000283095"/>
    </source>
</evidence>
<organism evidence="1 2">
    <name type="scientific">Peribacillus asahii</name>
    <dbReference type="NCBI Taxonomy" id="228899"/>
    <lineage>
        <taxon>Bacteria</taxon>
        <taxon>Bacillati</taxon>
        <taxon>Bacillota</taxon>
        <taxon>Bacilli</taxon>
        <taxon>Bacillales</taxon>
        <taxon>Bacillaceae</taxon>
        <taxon>Peribacillus</taxon>
    </lineage>
</organism>
<accession>A0A3Q9RN21</accession>
<gene>
    <name evidence="1" type="ORF">BAOM_2673</name>
</gene>
<dbReference type="InterPro" id="IPR036249">
    <property type="entry name" value="Thioredoxin-like_sf"/>
</dbReference>
<dbReference type="EMBL" id="CP026095">
    <property type="protein sequence ID" value="AZV43282.1"/>
    <property type="molecule type" value="Genomic_DNA"/>
</dbReference>
<dbReference type="AlphaFoldDB" id="A0A3Q9RN21"/>
<evidence type="ECO:0000313" key="1">
    <source>
        <dbReference type="EMBL" id="AZV43282.1"/>
    </source>
</evidence>
<dbReference type="Proteomes" id="UP000283095">
    <property type="component" value="Chromosome"/>
</dbReference>
<sequence>MTLNKWFEKGQTFEQYRTSMQVNQVEVTAVYEQVQLNDEDQRFLTDLRERNWRGIVLTADWCGDAALNVPIIQRMAEVSDIELRFLIRDENLELMNQYLTNGTSRSIPIFVFIDQEGKEVRVWGPRADEIQQLVTSLRNDLPASDSPDFEEKQKNMYREFKQTITTDPNMWRAVIDSVKEKLA</sequence>
<protein>
    <submittedName>
        <fullName evidence="1">Thioredoxin</fullName>
    </submittedName>
</protein>
<dbReference type="SUPFAM" id="SSF52833">
    <property type="entry name" value="Thioredoxin-like"/>
    <property type="match status" value="1"/>
</dbReference>